<reference evidence="1 2" key="1">
    <citation type="journal article" date="2022" name="bioRxiv">
        <title>The genome of the oomycete Peronosclerospora sorghi, a cosmopolitan pathogen of maize and sorghum, is inflated with dispersed pseudogenes.</title>
        <authorList>
            <person name="Fletcher K."/>
            <person name="Martin F."/>
            <person name="Isakeit T."/>
            <person name="Cavanaugh K."/>
            <person name="Magill C."/>
            <person name="Michelmore R."/>
        </authorList>
    </citation>
    <scope>NUCLEOTIDE SEQUENCE [LARGE SCALE GENOMIC DNA]</scope>
    <source>
        <strain evidence="1">P6</strain>
    </source>
</reference>
<keyword evidence="2" id="KW-1185">Reference proteome</keyword>
<organism evidence="1 2">
    <name type="scientific">Peronosclerospora sorghi</name>
    <dbReference type="NCBI Taxonomy" id="230839"/>
    <lineage>
        <taxon>Eukaryota</taxon>
        <taxon>Sar</taxon>
        <taxon>Stramenopiles</taxon>
        <taxon>Oomycota</taxon>
        <taxon>Peronosporomycetes</taxon>
        <taxon>Peronosporales</taxon>
        <taxon>Peronosporaceae</taxon>
        <taxon>Peronosclerospora</taxon>
    </lineage>
</organism>
<dbReference type="EMBL" id="CM047583">
    <property type="protein sequence ID" value="KAI9914235.1"/>
    <property type="molecule type" value="Genomic_DNA"/>
</dbReference>
<sequence>MGGRRGVIQQQVVDGMMERTSRALNAHFVRLARHKNPTGKPDFPQAVQRAKRLQRALLAKAEAQSVSNDSGLEIGIDTEEGDAEDKNEEDGEEES</sequence>
<evidence type="ECO:0000313" key="2">
    <source>
        <dbReference type="Proteomes" id="UP001163321"/>
    </source>
</evidence>
<protein>
    <submittedName>
        <fullName evidence="1">Uncharacterized protein</fullName>
    </submittedName>
</protein>
<accession>A0ACC0W6H4</accession>
<evidence type="ECO:0000313" key="1">
    <source>
        <dbReference type="EMBL" id="KAI9914235.1"/>
    </source>
</evidence>
<name>A0ACC0W6H4_9STRA</name>
<dbReference type="Proteomes" id="UP001163321">
    <property type="component" value="Chromosome 4"/>
</dbReference>
<proteinExistence type="predicted"/>
<comment type="caution">
    <text evidence="1">The sequence shown here is derived from an EMBL/GenBank/DDBJ whole genome shotgun (WGS) entry which is preliminary data.</text>
</comment>
<gene>
    <name evidence="1" type="ORF">PsorP6_006598</name>
</gene>